<name>A0A1N7J9R5_9CORY</name>
<feature type="region of interest" description="Disordered" evidence="1">
    <location>
        <begin position="95"/>
        <end position="125"/>
    </location>
</feature>
<sequence>MAAFSVTQDAAEAIRDVALSVDGVAGVSGGRMGQAFLRVSGAMIEGIQLIDDTVPHLALHLTYDLSSRRQIPAIVTDVRSAVLALPAFAELALGSNADSDSGAGSDSGSSAGSEPRIDVVFDDAA</sequence>
<accession>A0A1N7J9R5</accession>
<evidence type="ECO:0000313" key="3">
    <source>
        <dbReference type="Proteomes" id="UP000186292"/>
    </source>
</evidence>
<dbReference type="Proteomes" id="UP000186292">
    <property type="component" value="Unassembled WGS sequence"/>
</dbReference>
<protein>
    <submittedName>
        <fullName evidence="2">Uncharacterized protein</fullName>
    </submittedName>
</protein>
<dbReference type="AlphaFoldDB" id="A0A1N7J9R5"/>
<dbReference type="STRING" id="1161099.SAMN05444817_1057"/>
<proteinExistence type="predicted"/>
<evidence type="ECO:0000313" key="2">
    <source>
        <dbReference type="EMBL" id="SIS46001.1"/>
    </source>
</evidence>
<dbReference type="OrthoDB" id="4423399at2"/>
<reference evidence="3" key="1">
    <citation type="submission" date="2017-01" db="EMBL/GenBank/DDBJ databases">
        <authorList>
            <person name="Varghese N."/>
            <person name="Submissions S."/>
        </authorList>
    </citation>
    <scope>NUCLEOTIDE SEQUENCE [LARGE SCALE GENOMIC DNA]</scope>
    <source>
        <strain evidence="3">DSM 44531</strain>
    </source>
</reference>
<evidence type="ECO:0000256" key="1">
    <source>
        <dbReference type="SAM" id="MobiDB-lite"/>
    </source>
</evidence>
<dbReference type="EMBL" id="FTOF01000005">
    <property type="protein sequence ID" value="SIS46001.1"/>
    <property type="molecule type" value="Genomic_DNA"/>
</dbReference>
<dbReference type="RefSeq" id="WP_076599102.1">
    <property type="nucleotide sequence ID" value="NZ_CP046976.1"/>
</dbReference>
<gene>
    <name evidence="2" type="ORF">SAMN05444817_1057</name>
</gene>
<keyword evidence="3" id="KW-1185">Reference proteome</keyword>
<feature type="compositionally biased region" description="Low complexity" evidence="1">
    <location>
        <begin position="95"/>
        <end position="113"/>
    </location>
</feature>
<organism evidence="2 3">
    <name type="scientific">Corynebacterium appendicis CIP 107643</name>
    <dbReference type="NCBI Taxonomy" id="1161099"/>
    <lineage>
        <taxon>Bacteria</taxon>
        <taxon>Bacillati</taxon>
        <taxon>Actinomycetota</taxon>
        <taxon>Actinomycetes</taxon>
        <taxon>Mycobacteriales</taxon>
        <taxon>Corynebacteriaceae</taxon>
        <taxon>Corynebacterium</taxon>
    </lineage>
</organism>